<organism evidence="2 3">
    <name type="scientific">Alectoria fallacina</name>
    <dbReference type="NCBI Taxonomy" id="1903189"/>
    <lineage>
        <taxon>Eukaryota</taxon>
        <taxon>Fungi</taxon>
        <taxon>Dikarya</taxon>
        <taxon>Ascomycota</taxon>
        <taxon>Pezizomycotina</taxon>
        <taxon>Lecanoromycetes</taxon>
        <taxon>OSLEUM clade</taxon>
        <taxon>Lecanoromycetidae</taxon>
        <taxon>Lecanorales</taxon>
        <taxon>Lecanorineae</taxon>
        <taxon>Parmeliaceae</taxon>
        <taxon>Alectoria</taxon>
    </lineage>
</organism>
<sequence length="221" mass="24639">MTSKAHPIMSSNVFAFPADVQRAYQAGLYADLKITCGKSEFMVHKIIVCSQSKVLKATCSNGFIESSTNTIDLTVDGISLVSRMIHCLYYGTYEDFHEGDDAGDWKSAHQLHAAVYALGDKYDLVVLKNLALANFNKLATRDPQGLIESIPLVYSSTPDSDLSLRNATLEKIKACPSRFLHEDVKASFQKVLLEVPEFSWDLHQYWMSVAPEPTGSAKRRR</sequence>
<dbReference type="PANTHER" id="PTHR47843">
    <property type="entry name" value="BTB DOMAIN-CONTAINING PROTEIN-RELATED"/>
    <property type="match status" value="1"/>
</dbReference>
<proteinExistence type="predicted"/>
<reference evidence="2" key="1">
    <citation type="submission" date="2021-03" db="EMBL/GenBank/DDBJ databases">
        <authorList>
            <person name="Tagirdzhanova G."/>
        </authorList>
    </citation>
    <scope>NUCLEOTIDE SEQUENCE</scope>
</reference>
<dbReference type="OrthoDB" id="6359816at2759"/>
<dbReference type="PANTHER" id="PTHR47843:SF5">
    <property type="entry name" value="BTB_POZ DOMAIN PROTEIN"/>
    <property type="match status" value="1"/>
</dbReference>
<name>A0A8H3G8V8_9LECA</name>
<protein>
    <recommendedName>
        <fullName evidence="1">BTB domain-containing protein</fullName>
    </recommendedName>
</protein>
<dbReference type="EMBL" id="CAJPDR010000496">
    <property type="protein sequence ID" value="CAF9938010.1"/>
    <property type="molecule type" value="Genomic_DNA"/>
</dbReference>
<dbReference type="SUPFAM" id="SSF54695">
    <property type="entry name" value="POZ domain"/>
    <property type="match status" value="1"/>
</dbReference>
<evidence type="ECO:0000313" key="3">
    <source>
        <dbReference type="Proteomes" id="UP000664203"/>
    </source>
</evidence>
<accession>A0A8H3G8V8</accession>
<feature type="domain" description="BTB" evidence="1">
    <location>
        <begin position="30"/>
        <end position="91"/>
    </location>
</feature>
<comment type="caution">
    <text evidence="2">The sequence shown here is derived from an EMBL/GenBank/DDBJ whole genome shotgun (WGS) entry which is preliminary data.</text>
</comment>
<gene>
    <name evidence="2" type="ORF">ALECFALPRED_007478</name>
</gene>
<evidence type="ECO:0000259" key="1">
    <source>
        <dbReference type="PROSITE" id="PS50097"/>
    </source>
</evidence>
<dbReference type="InterPro" id="IPR000210">
    <property type="entry name" value="BTB/POZ_dom"/>
</dbReference>
<dbReference type="InterPro" id="IPR011333">
    <property type="entry name" value="SKP1/BTB/POZ_sf"/>
</dbReference>
<keyword evidence="3" id="KW-1185">Reference proteome</keyword>
<dbReference type="Pfam" id="PF00651">
    <property type="entry name" value="BTB"/>
    <property type="match status" value="1"/>
</dbReference>
<evidence type="ECO:0000313" key="2">
    <source>
        <dbReference type="EMBL" id="CAF9938010.1"/>
    </source>
</evidence>
<dbReference type="Proteomes" id="UP000664203">
    <property type="component" value="Unassembled WGS sequence"/>
</dbReference>
<dbReference type="PROSITE" id="PS50097">
    <property type="entry name" value="BTB"/>
    <property type="match status" value="1"/>
</dbReference>
<dbReference type="AlphaFoldDB" id="A0A8H3G8V8"/>
<dbReference type="Gene3D" id="3.30.710.10">
    <property type="entry name" value="Potassium Channel Kv1.1, Chain A"/>
    <property type="match status" value="1"/>
</dbReference>